<dbReference type="EnsemblMetazoa" id="AALFPA23_007533.R10025">
    <property type="protein sequence ID" value="AALFPA23_007533.P10025"/>
    <property type="gene ID" value="AALFPA23_007533"/>
</dbReference>
<proteinExistence type="predicted"/>
<dbReference type="PROSITE" id="PS50158">
    <property type="entry name" value="ZF_CCHC"/>
    <property type="match status" value="1"/>
</dbReference>
<feature type="compositionally biased region" description="Polar residues" evidence="2">
    <location>
        <begin position="552"/>
        <end position="563"/>
    </location>
</feature>
<dbReference type="GeneID" id="109414759"/>
<dbReference type="SUPFAM" id="SSF57756">
    <property type="entry name" value="Retrovirus zinc finger-like domains"/>
    <property type="match status" value="1"/>
</dbReference>
<evidence type="ECO:0000256" key="1">
    <source>
        <dbReference type="PROSITE-ProRule" id="PRU00047"/>
    </source>
</evidence>
<dbReference type="EnsemblMetazoa" id="AALFPA23_007533.R10024">
    <property type="protein sequence ID" value="AALFPA23_007533.P10024"/>
    <property type="gene ID" value="AALFPA23_007533"/>
</dbReference>
<protein>
    <recommendedName>
        <fullName evidence="3">CCHC-type domain-containing protein</fullName>
    </recommendedName>
</protein>
<keyword evidence="5" id="KW-1185">Reference proteome</keyword>
<feature type="compositionally biased region" description="Basic and acidic residues" evidence="2">
    <location>
        <begin position="264"/>
        <end position="273"/>
    </location>
</feature>
<dbReference type="Gene3D" id="4.10.60.10">
    <property type="entry name" value="Zinc finger, CCHC-type"/>
    <property type="match status" value="1"/>
</dbReference>
<feature type="compositionally biased region" description="Polar residues" evidence="2">
    <location>
        <begin position="196"/>
        <end position="206"/>
    </location>
</feature>
<dbReference type="Pfam" id="PF03732">
    <property type="entry name" value="Retrotrans_gag"/>
    <property type="match status" value="1"/>
</dbReference>
<evidence type="ECO:0000313" key="5">
    <source>
        <dbReference type="Proteomes" id="UP000069940"/>
    </source>
</evidence>
<organism evidence="4 5">
    <name type="scientific">Aedes albopictus</name>
    <name type="common">Asian tiger mosquito</name>
    <name type="synonym">Stegomyia albopicta</name>
    <dbReference type="NCBI Taxonomy" id="7160"/>
    <lineage>
        <taxon>Eukaryota</taxon>
        <taxon>Metazoa</taxon>
        <taxon>Ecdysozoa</taxon>
        <taxon>Arthropoda</taxon>
        <taxon>Hexapoda</taxon>
        <taxon>Insecta</taxon>
        <taxon>Pterygota</taxon>
        <taxon>Neoptera</taxon>
        <taxon>Endopterygota</taxon>
        <taxon>Diptera</taxon>
        <taxon>Nematocera</taxon>
        <taxon>Culicoidea</taxon>
        <taxon>Culicidae</taxon>
        <taxon>Culicinae</taxon>
        <taxon>Aedini</taxon>
        <taxon>Aedes</taxon>
        <taxon>Stegomyia</taxon>
    </lineage>
</organism>
<dbReference type="InterPro" id="IPR036875">
    <property type="entry name" value="Znf_CCHC_sf"/>
</dbReference>
<feature type="compositionally biased region" description="Polar residues" evidence="2">
    <location>
        <begin position="598"/>
        <end position="627"/>
    </location>
</feature>
<dbReference type="RefSeq" id="XP_062713010.1">
    <property type="nucleotide sequence ID" value="XM_062857026.1"/>
</dbReference>
<feature type="region of interest" description="Disordered" evidence="2">
    <location>
        <begin position="550"/>
        <end position="569"/>
    </location>
</feature>
<evidence type="ECO:0000313" key="4">
    <source>
        <dbReference type="EnsemblMetazoa" id="AALFPA23_007533.P10025"/>
    </source>
</evidence>
<feature type="domain" description="CCHC-type" evidence="3">
    <location>
        <begin position="710"/>
        <end position="725"/>
    </location>
</feature>
<keyword evidence="1" id="KW-0862">Zinc</keyword>
<dbReference type="Proteomes" id="UP000069940">
    <property type="component" value="Unassembled WGS sequence"/>
</dbReference>
<dbReference type="InterPro" id="IPR005162">
    <property type="entry name" value="Retrotrans_gag_dom"/>
</dbReference>
<reference evidence="4" key="2">
    <citation type="submission" date="2025-05" db="UniProtKB">
        <authorList>
            <consortium name="EnsemblMetazoa"/>
        </authorList>
    </citation>
    <scope>IDENTIFICATION</scope>
    <source>
        <strain evidence="4">Foshan</strain>
    </source>
</reference>
<dbReference type="InterPro" id="IPR001878">
    <property type="entry name" value="Znf_CCHC"/>
</dbReference>
<feature type="region of interest" description="Disordered" evidence="2">
    <location>
        <begin position="186"/>
        <end position="228"/>
    </location>
</feature>
<accession>A0ABM1YB65</accession>
<feature type="compositionally biased region" description="Low complexity" evidence="2">
    <location>
        <begin position="661"/>
        <end position="674"/>
    </location>
</feature>
<keyword evidence="1" id="KW-0863">Zinc-finger</keyword>
<evidence type="ECO:0000259" key="3">
    <source>
        <dbReference type="PROSITE" id="PS50158"/>
    </source>
</evidence>
<keyword evidence="1" id="KW-0479">Metal-binding</keyword>
<reference evidence="5" key="1">
    <citation type="journal article" date="2015" name="Proc. Natl. Acad. Sci. U.S.A.">
        <title>Genome sequence of the Asian Tiger mosquito, Aedes albopictus, reveals insights into its biology, genetics, and evolution.</title>
        <authorList>
            <person name="Chen X.G."/>
            <person name="Jiang X."/>
            <person name="Gu J."/>
            <person name="Xu M."/>
            <person name="Wu Y."/>
            <person name="Deng Y."/>
            <person name="Zhang C."/>
            <person name="Bonizzoni M."/>
            <person name="Dermauw W."/>
            <person name="Vontas J."/>
            <person name="Armbruster P."/>
            <person name="Huang X."/>
            <person name="Yang Y."/>
            <person name="Zhang H."/>
            <person name="He W."/>
            <person name="Peng H."/>
            <person name="Liu Y."/>
            <person name="Wu K."/>
            <person name="Chen J."/>
            <person name="Lirakis M."/>
            <person name="Topalis P."/>
            <person name="Van Leeuwen T."/>
            <person name="Hall A.B."/>
            <person name="Jiang X."/>
            <person name="Thorpe C."/>
            <person name="Mueller R.L."/>
            <person name="Sun C."/>
            <person name="Waterhouse R.M."/>
            <person name="Yan G."/>
            <person name="Tu Z.J."/>
            <person name="Fang X."/>
            <person name="James A.A."/>
        </authorList>
    </citation>
    <scope>NUCLEOTIDE SEQUENCE [LARGE SCALE GENOMIC DNA]</scope>
    <source>
        <strain evidence="5">Foshan</strain>
    </source>
</reference>
<feature type="region of interest" description="Disordered" evidence="2">
    <location>
        <begin position="240"/>
        <end position="292"/>
    </location>
</feature>
<feature type="compositionally biased region" description="Low complexity" evidence="2">
    <location>
        <begin position="628"/>
        <end position="641"/>
    </location>
</feature>
<name>A0ABM1YB65_AEDAL</name>
<dbReference type="SMART" id="SM00343">
    <property type="entry name" value="ZnF_C2HC"/>
    <property type="match status" value="2"/>
</dbReference>
<feature type="region of interest" description="Disordered" evidence="2">
    <location>
        <begin position="591"/>
        <end position="674"/>
    </location>
</feature>
<evidence type="ECO:0000256" key="2">
    <source>
        <dbReference type="SAM" id="MobiDB-lite"/>
    </source>
</evidence>
<dbReference type="RefSeq" id="XP_062713011.1">
    <property type="nucleotide sequence ID" value="XM_062857027.1"/>
</dbReference>
<feature type="region of interest" description="Disordered" evidence="2">
    <location>
        <begin position="516"/>
        <end position="541"/>
    </location>
</feature>
<sequence>MDLTHLSNEEIDYELALRFVVNLGPSTHRNKVLKLKELMSQEDETSMHNSEHVMSSSTNLETCQNKIGELRKLVDEAILIKDTFVISQLRSRLLHYDARLKIIQPLAPFVSTKETLCALVKVLLSEVNSAIVRIGKRSDRSDSAVTSLTPFGGTIEEREDLQRHLASKQTEATSSQGAYSLLEFTNGGQHQEDNTRVSTARNTSTGAVHKEQLGSVSYTEGVPPLTVNNNLQRANSMFEDHEPQLSATSSPVVSGRGRGLVPRGQHDRRDSNRGRGRSTNTSAANDSLNGKDHIHDQTFRNIITNNASLYADLVERLARREQSVRTQPTERAEDRRMMKAVHNWPFKFRGEKDTTSLNIFLDRVETFAKSEGMSDGTLLSSIKHLLQDDALDWYARAMTQQSLYSWQAFKKEIRKEFLPVGYAQILRLEASFRFQGQHESFAKYYRDIAALFRFISPPMTEEEKFFIVKKNMNADYAAIVTAARPMDLHEMVEVCTSYDETRMLLNRQRRVPVPHNSLLEPNFATPVGPAKQYQQSQPPRYPRVNAVESIEGSENTSADQQSILACDEEEAEWQSKLDQLIQQVSALKGQFERKQPKHSTNQTQNQNRSSLIQPSGLSHSARIQSSPQHQRWQSEQQQEGWQQDRTRAHPANPPAPSQHLQEAQHQQPWPQSQQFPVWQQRSYANQSPSLQIQSSRQQLSSADARIAMNCWNCDEEGHRFMDCPKPQAILFCYRCGRKGYSLRSCFTCRTDAGNQQAGNQQ</sequence>